<keyword evidence="11" id="KW-0732">Signal</keyword>
<reference evidence="12" key="1">
    <citation type="submission" date="2021-06" db="EMBL/GenBank/DDBJ databases">
        <authorList>
            <person name="Criscuolo A."/>
        </authorList>
    </citation>
    <scope>NUCLEOTIDE SEQUENCE</scope>
    <source>
        <strain evidence="12">CIP111803</strain>
    </source>
</reference>
<keyword evidence="3" id="KW-1003">Cell membrane</keyword>
<feature type="transmembrane region" description="Helical" evidence="10">
    <location>
        <begin position="227"/>
        <end position="253"/>
    </location>
</feature>
<feature type="chain" id="PRO_5037251047" description="Branched-chain amino acid ABC transporter permease" evidence="11">
    <location>
        <begin position="40"/>
        <end position="468"/>
    </location>
</feature>
<keyword evidence="2" id="KW-0813">Transport</keyword>
<evidence type="ECO:0000256" key="1">
    <source>
        <dbReference type="ARBA" id="ARBA00004651"/>
    </source>
</evidence>
<name>A0A916JTT2_9MICO</name>
<feature type="transmembrane region" description="Helical" evidence="10">
    <location>
        <begin position="273"/>
        <end position="297"/>
    </location>
</feature>
<comment type="similarity">
    <text evidence="8">Belongs to the binding-protein-dependent transport system permease family. LivHM subfamily.</text>
</comment>
<evidence type="ECO:0000256" key="11">
    <source>
        <dbReference type="SAM" id="SignalP"/>
    </source>
</evidence>
<evidence type="ECO:0000313" key="12">
    <source>
        <dbReference type="EMBL" id="CAG7598529.1"/>
    </source>
</evidence>
<dbReference type="PANTHER" id="PTHR11795">
    <property type="entry name" value="BRANCHED-CHAIN AMINO ACID TRANSPORT SYSTEM PERMEASE PROTEIN LIVH"/>
    <property type="match status" value="1"/>
</dbReference>
<dbReference type="PANTHER" id="PTHR11795:SF449">
    <property type="entry name" value="BRANCHED-CHAIN AMINO ACID TRANSPORT PERMEASE PROTEIN LIVH-RELATED"/>
    <property type="match status" value="1"/>
</dbReference>
<feature type="transmembrane region" description="Helical" evidence="10">
    <location>
        <begin position="434"/>
        <end position="455"/>
    </location>
</feature>
<sequence>MTPTTALSPSSRRPIGLILLLGLIAALLGGLFTAQPAHAADPCAPDAATACIQGTIKLSSGEPAADVELSLSGNGEAQTTTTNDEGRWDFTVTATGTYAVTLNPESLPEGQFLKSVGTREVTVEFNGFKSALFPLTDDPEGGGDDAGASGGGDGAGTDGGTAVESDGNSSTSVSSFSWPRFWQQFASGIRMGLLIALASLGLSLIFGTTGLSNFAHGELVSLGGLSAALFMGLTGNIWLAGALAVLALAAFGFVQDKLLWKPLRKRRLSLMQIMIVSIGLSIVIQYLFQLFFGTGVIRIDTSTPATVNVFGVILTVQSLVAMGFSIVAIILVGLGLMYTRFGRATRAISDNPALAQASGINVDRVINIVWIVGGGLAGLAGVFLGLVFNGITWFTGGQMLLLFFAAVTLGGLGTAFGAFVGSMIVGMMVELTNIWLPGDLKFATALMLLILLLLVRPQGIFGRKERIG</sequence>
<evidence type="ECO:0000256" key="2">
    <source>
        <dbReference type="ARBA" id="ARBA00022448"/>
    </source>
</evidence>
<feature type="transmembrane region" description="Helical" evidence="10">
    <location>
        <begin position="368"/>
        <end position="388"/>
    </location>
</feature>
<evidence type="ECO:0000256" key="8">
    <source>
        <dbReference type="ARBA" id="ARBA00037998"/>
    </source>
</evidence>
<keyword evidence="13" id="KW-1185">Reference proteome</keyword>
<gene>
    <name evidence="12" type="ORF">LEUCIP111803_00232</name>
</gene>
<dbReference type="GO" id="GO:0006865">
    <property type="term" value="P:amino acid transport"/>
    <property type="evidence" value="ECO:0007669"/>
    <property type="project" value="UniProtKB-KW"/>
</dbReference>
<dbReference type="Pfam" id="PF02653">
    <property type="entry name" value="BPD_transp_2"/>
    <property type="match status" value="1"/>
</dbReference>
<evidence type="ECO:0000313" key="13">
    <source>
        <dbReference type="Proteomes" id="UP000693892"/>
    </source>
</evidence>
<feature type="signal peptide" evidence="11">
    <location>
        <begin position="1"/>
        <end position="39"/>
    </location>
</feature>
<feature type="transmembrane region" description="Helical" evidence="10">
    <location>
        <begin position="309"/>
        <end position="338"/>
    </location>
</feature>
<organism evidence="12 13">
    <name type="scientific">Leucobacter soli</name>
    <dbReference type="NCBI Taxonomy" id="2812850"/>
    <lineage>
        <taxon>Bacteria</taxon>
        <taxon>Bacillati</taxon>
        <taxon>Actinomycetota</taxon>
        <taxon>Actinomycetes</taxon>
        <taxon>Micrococcales</taxon>
        <taxon>Microbacteriaceae</taxon>
        <taxon>Leucobacter</taxon>
    </lineage>
</organism>
<evidence type="ECO:0000256" key="7">
    <source>
        <dbReference type="ARBA" id="ARBA00023136"/>
    </source>
</evidence>
<dbReference type="EMBL" id="CAJVAP010000002">
    <property type="protein sequence ID" value="CAG7598529.1"/>
    <property type="molecule type" value="Genomic_DNA"/>
</dbReference>
<feature type="transmembrane region" description="Helical" evidence="10">
    <location>
        <begin position="400"/>
        <end position="428"/>
    </location>
</feature>
<protein>
    <recommendedName>
        <fullName evidence="14">Branched-chain amino acid ABC transporter permease</fullName>
    </recommendedName>
</protein>
<evidence type="ECO:0000256" key="10">
    <source>
        <dbReference type="SAM" id="Phobius"/>
    </source>
</evidence>
<evidence type="ECO:0000256" key="4">
    <source>
        <dbReference type="ARBA" id="ARBA00022692"/>
    </source>
</evidence>
<keyword evidence="5" id="KW-0029">Amino-acid transport</keyword>
<feature type="region of interest" description="Disordered" evidence="9">
    <location>
        <begin position="134"/>
        <end position="175"/>
    </location>
</feature>
<keyword evidence="4 10" id="KW-0812">Transmembrane</keyword>
<dbReference type="InterPro" id="IPR052157">
    <property type="entry name" value="BCAA_transport_permease"/>
</dbReference>
<accession>A0A916JTT2</accession>
<dbReference type="AlphaFoldDB" id="A0A916JTT2"/>
<dbReference type="InterPro" id="IPR001851">
    <property type="entry name" value="ABC_transp_permease"/>
</dbReference>
<comment type="caution">
    <text evidence="12">The sequence shown here is derived from an EMBL/GenBank/DDBJ whole genome shotgun (WGS) entry which is preliminary data.</text>
</comment>
<keyword evidence="7 10" id="KW-0472">Membrane</keyword>
<dbReference type="GO" id="GO:0022857">
    <property type="term" value="F:transmembrane transporter activity"/>
    <property type="evidence" value="ECO:0007669"/>
    <property type="project" value="InterPro"/>
</dbReference>
<proteinExistence type="inferred from homology"/>
<keyword evidence="6 10" id="KW-1133">Transmembrane helix</keyword>
<evidence type="ECO:0000256" key="6">
    <source>
        <dbReference type="ARBA" id="ARBA00022989"/>
    </source>
</evidence>
<dbReference type="GO" id="GO:0005886">
    <property type="term" value="C:plasma membrane"/>
    <property type="evidence" value="ECO:0007669"/>
    <property type="project" value="UniProtKB-SubCell"/>
</dbReference>
<feature type="compositionally biased region" description="Polar residues" evidence="9">
    <location>
        <begin position="166"/>
        <end position="175"/>
    </location>
</feature>
<evidence type="ECO:0000256" key="5">
    <source>
        <dbReference type="ARBA" id="ARBA00022970"/>
    </source>
</evidence>
<feature type="transmembrane region" description="Helical" evidence="10">
    <location>
        <begin position="193"/>
        <end position="215"/>
    </location>
</feature>
<evidence type="ECO:0000256" key="9">
    <source>
        <dbReference type="SAM" id="MobiDB-lite"/>
    </source>
</evidence>
<dbReference type="Proteomes" id="UP000693892">
    <property type="component" value="Unassembled WGS sequence"/>
</dbReference>
<feature type="compositionally biased region" description="Gly residues" evidence="9">
    <location>
        <begin position="144"/>
        <end position="159"/>
    </location>
</feature>
<evidence type="ECO:0008006" key="14">
    <source>
        <dbReference type="Google" id="ProtNLM"/>
    </source>
</evidence>
<evidence type="ECO:0000256" key="3">
    <source>
        <dbReference type="ARBA" id="ARBA00022475"/>
    </source>
</evidence>
<comment type="subcellular location">
    <subcellularLocation>
        <location evidence="1">Cell membrane</location>
        <topology evidence="1">Multi-pass membrane protein</topology>
    </subcellularLocation>
</comment>
<dbReference type="CDD" id="cd06582">
    <property type="entry name" value="TM_PBP1_LivH_like"/>
    <property type="match status" value="1"/>
</dbReference>